<keyword evidence="3" id="KW-1015">Disulfide bond</keyword>
<comment type="caution">
    <text evidence="3">Lacks conserved residue(s) required for the propagation of feature annotation.</text>
</comment>
<keyword evidence="5" id="KW-0812">Transmembrane</keyword>
<reference evidence="7 8" key="1">
    <citation type="journal article" date="2021" name="Sci. Rep.">
        <title>The genome of the diatom Chaetoceros tenuissimus carries an ancient integrated fragment of an extant virus.</title>
        <authorList>
            <person name="Hongo Y."/>
            <person name="Kimura K."/>
            <person name="Takaki Y."/>
            <person name="Yoshida Y."/>
            <person name="Baba S."/>
            <person name="Kobayashi G."/>
            <person name="Nagasaki K."/>
            <person name="Hano T."/>
            <person name="Tomaru Y."/>
        </authorList>
    </citation>
    <scope>NUCLEOTIDE SEQUENCE [LARGE SCALE GENOMIC DNA]</scope>
    <source>
        <strain evidence="7 8">NIES-3715</strain>
    </source>
</reference>
<feature type="domain" description="EGF-like" evidence="6">
    <location>
        <begin position="1125"/>
        <end position="1160"/>
    </location>
</feature>
<evidence type="ECO:0000256" key="5">
    <source>
        <dbReference type="SAM" id="Phobius"/>
    </source>
</evidence>
<feature type="transmembrane region" description="Helical" evidence="5">
    <location>
        <begin position="217"/>
        <end position="242"/>
    </location>
</feature>
<name>A0AAD3CFZ3_9STRA</name>
<dbReference type="Gene3D" id="2.120.10.80">
    <property type="entry name" value="Kelch-type beta propeller"/>
    <property type="match status" value="1"/>
</dbReference>
<dbReference type="SMART" id="SM00181">
    <property type="entry name" value="EGF"/>
    <property type="match status" value="4"/>
</dbReference>
<sequence>MVLVHNVVIEQVNPLFQVVEEEETHVSSQHETESELNEESTANSSRLDNNESINALDMLLHPLYTLRSIIAGVFSLVASIFKGCAAVLMLSFTNHMPTKQLHAVSIVLLFIHVLLKKSLDILPSLLIKLFLFIGGEESFDINHTAPVKMSTSIHSSKWNTDILKLEMIFEQILTRGLLSEKFLGRSHNFSSTNNIKLTTFMDTPLTALMLPTTILSIFLLITMTMFLAFHVIFQCCMFFSSWSDGHNSSESTSSSPVFMAGIMFLLLLENILPWAFFASGFYLSFHIGGMKRQLLAKRNLMRKYQIVLLAIARTVHSWQHWDYTNTSYATEDWKDVWGKENGPSSRQGHTMVLWNESIVVLFGGRDNDIHRPHIPKTYDLVEEDGELRFATYTEKPLLDYNPTNCQPVTECFPLTNASSGNTESCSFSWYDELESVQDEKERLLVEEQCGFTVTSLLFNDVWIYDLNCERYADLPCEKNGWRVLDPGKRYGGCRNDKEGNRICDVPSERWNHGAAMIDSTTMIIYGGYSQECQDYCDDVWSFDFETLTWERIFQHAEPGKRWRFSMLSLENSDSRSMIAIFGGHRLWHGFADENSQDNEWNSTENIPDGGYLNDFWTLEKIQQVNEHNATWQWKQIEAKETCFVNPGPSWEERNNVRCDILWPNKRSSHAAVFDKERNRLWIHGGKFNHYPYPSSTSSGAGLGVKELNAKGFIPYATQSYFQEDLWYYDFNTETWMEVIPRNTARPSMRMDHILLSSSDLLILHGGFANNVFFNDTWYYNITSNKWLEKKSFVHTFYPQSCTDDVEYITNTNECVELTYPKPLILAQNQSDYLPYILQSGYTPDTSHNPYFGIVDDADLFVASLKERYKEVGERIWIELSVPDGTPIAPDAATGPRQYARKRQMQYNDTLTLEIWEWCVSVSGEPSRGREQPSIQIKQPRRQAKGWDGCRESRWGFPPSRSSHDAVFVPTHNKIVMYGGLSYFQANHWTGEHPVTAVKNFTHESLVVQDMWTYGMDLCPNNCSNVGDCRNGFCFCEPGYFGVDCSNTTCPGTICHYDENNEQHCSHCCFDGFTHTVNDHEYVSGVSKQNCEVDLNGKTFSGRSNGICDGFGTCQCSPPFVGEDCSILDCKDDCNGNGYCSFEFPIARCICNRGYKGPSCEHIECLHNCSYPNGHCDHSTGQCSCAPIYSPYNRSRIWSYWSGEDCSFVTPFAGVGFSNLSKVATSFTIVLVLIYLF</sequence>
<evidence type="ECO:0000256" key="2">
    <source>
        <dbReference type="ARBA" id="ARBA00022737"/>
    </source>
</evidence>
<feature type="region of interest" description="Disordered" evidence="4">
    <location>
        <begin position="23"/>
        <end position="47"/>
    </location>
</feature>
<keyword evidence="5" id="KW-1133">Transmembrane helix</keyword>
<feature type="transmembrane region" description="Helical" evidence="5">
    <location>
        <begin position="68"/>
        <end position="92"/>
    </location>
</feature>
<dbReference type="EMBL" id="BLLK01000020">
    <property type="protein sequence ID" value="GFH44934.1"/>
    <property type="molecule type" value="Genomic_DNA"/>
</dbReference>
<dbReference type="PANTHER" id="PTHR46093">
    <property type="entry name" value="ACYL-COA-BINDING DOMAIN-CONTAINING PROTEIN 5"/>
    <property type="match status" value="1"/>
</dbReference>
<dbReference type="SUPFAM" id="SSF50965">
    <property type="entry name" value="Galactose oxidase, central domain"/>
    <property type="match status" value="1"/>
</dbReference>
<dbReference type="PANTHER" id="PTHR46093:SF18">
    <property type="entry name" value="FIBRONECTIN TYPE-III DOMAIN-CONTAINING PROTEIN"/>
    <property type="match status" value="1"/>
</dbReference>
<keyword evidence="1" id="KW-0880">Kelch repeat</keyword>
<proteinExistence type="predicted"/>
<organism evidence="7 8">
    <name type="scientific">Chaetoceros tenuissimus</name>
    <dbReference type="NCBI Taxonomy" id="426638"/>
    <lineage>
        <taxon>Eukaryota</taxon>
        <taxon>Sar</taxon>
        <taxon>Stramenopiles</taxon>
        <taxon>Ochrophyta</taxon>
        <taxon>Bacillariophyta</taxon>
        <taxon>Coscinodiscophyceae</taxon>
        <taxon>Chaetocerotophycidae</taxon>
        <taxon>Chaetocerotales</taxon>
        <taxon>Chaetocerotaceae</taxon>
        <taxon>Chaetoceros</taxon>
    </lineage>
</organism>
<evidence type="ECO:0000256" key="4">
    <source>
        <dbReference type="SAM" id="MobiDB-lite"/>
    </source>
</evidence>
<keyword evidence="8" id="KW-1185">Reference proteome</keyword>
<dbReference type="AlphaFoldDB" id="A0AAD3CFZ3"/>
<keyword evidence="5" id="KW-0472">Membrane</keyword>
<dbReference type="PROSITE" id="PS00022">
    <property type="entry name" value="EGF_1"/>
    <property type="match status" value="2"/>
</dbReference>
<dbReference type="Gene3D" id="2.10.25.10">
    <property type="entry name" value="Laminin"/>
    <property type="match status" value="2"/>
</dbReference>
<feature type="compositionally biased region" description="Basic and acidic residues" evidence="4">
    <location>
        <begin position="24"/>
        <end position="33"/>
    </location>
</feature>
<accession>A0AAD3CFZ3</accession>
<gene>
    <name evidence="7" type="ORF">CTEN210_01408</name>
</gene>
<keyword evidence="2" id="KW-0677">Repeat</keyword>
<dbReference type="InterPro" id="IPR015915">
    <property type="entry name" value="Kelch-typ_b-propeller"/>
</dbReference>
<dbReference type="PROSITE" id="PS50026">
    <property type="entry name" value="EGF_3"/>
    <property type="match status" value="1"/>
</dbReference>
<dbReference type="InterPro" id="IPR011043">
    <property type="entry name" value="Gal_Oxase/kelch_b-propeller"/>
</dbReference>
<protein>
    <recommendedName>
        <fullName evidence="6">EGF-like domain-containing protein</fullName>
    </recommendedName>
</protein>
<feature type="transmembrane region" description="Helical" evidence="5">
    <location>
        <begin position="262"/>
        <end position="283"/>
    </location>
</feature>
<dbReference type="InterPro" id="IPR000742">
    <property type="entry name" value="EGF"/>
</dbReference>
<keyword evidence="3" id="KW-0245">EGF-like domain</keyword>
<evidence type="ECO:0000256" key="3">
    <source>
        <dbReference type="PROSITE-ProRule" id="PRU00076"/>
    </source>
</evidence>
<evidence type="ECO:0000259" key="6">
    <source>
        <dbReference type="PROSITE" id="PS50026"/>
    </source>
</evidence>
<comment type="caution">
    <text evidence="7">The sequence shown here is derived from an EMBL/GenBank/DDBJ whole genome shotgun (WGS) entry which is preliminary data.</text>
</comment>
<feature type="disulfide bond" evidence="3">
    <location>
        <begin position="1150"/>
        <end position="1159"/>
    </location>
</feature>
<dbReference type="Proteomes" id="UP001054902">
    <property type="component" value="Unassembled WGS sequence"/>
</dbReference>
<feature type="disulfide bond" evidence="3">
    <location>
        <begin position="1129"/>
        <end position="1139"/>
    </location>
</feature>
<evidence type="ECO:0000313" key="7">
    <source>
        <dbReference type="EMBL" id="GFH44934.1"/>
    </source>
</evidence>
<dbReference type="PROSITE" id="PS01186">
    <property type="entry name" value="EGF_2"/>
    <property type="match status" value="2"/>
</dbReference>
<evidence type="ECO:0000256" key="1">
    <source>
        <dbReference type="ARBA" id="ARBA00022441"/>
    </source>
</evidence>
<evidence type="ECO:0000313" key="8">
    <source>
        <dbReference type="Proteomes" id="UP001054902"/>
    </source>
</evidence>